<gene>
    <name evidence="2" type="ORF">FYK34_07895</name>
</gene>
<dbReference type="RefSeq" id="WP_149295854.1">
    <property type="nucleotide sequence ID" value="NZ_CP043473.1"/>
</dbReference>
<dbReference type="AlphaFoldDB" id="A0A5C1DFI4"/>
<keyword evidence="1" id="KW-0472">Membrane</keyword>
<evidence type="ECO:0000313" key="3">
    <source>
        <dbReference type="Proteomes" id="UP000322079"/>
    </source>
</evidence>
<evidence type="ECO:0000256" key="1">
    <source>
        <dbReference type="SAM" id="Phobius"/>
    </source>
</evidence>
<name>A0A5C1DFI4_9NEIS</name>
<dbReference type="Proteomes" id="UP000322079">
    <property type="component" value="Chromosome"/>
</dbReference>
<feature type="transmembrane region" description="Helical" evidence="1">
    <location>
        <begin position="60"/>
        <end position="78"/>
    </location>
</feature>
<keyword evidence="3" id="KW-1185">Reference proteome</keyword>
<feature type="transmembrane region" description="Helical" evidence="1">
    <location>
        <begin position="20"/>
        <end position="39"/>
    </location>
</feature>
<protein>
    <submittedName>
        <fullName evidence="2">Uncharacterized protein</fullName>
    </submittedName>
</protein>
<sequence>MPLQIDLVGPIQHAMEPVKMLAYVVLIATLAILVSGLLVSRVLLSNTNLSRSARRKIGQTVGSIVGMVVIYFGAQAVLR</sequence>
<keyword evidence="1" id="KW-0812">Transmembrane</keyword>
<dbReference type="EMBL" id="CP043473">
    <property type="protein sequence ID" value="QEL55491.1"/>
    <property type="molecule type" value="Genomic_DNA"/>
</dbReference>
<accession>A0A5C1DFI4</accession>
<evidence type="ECO:0000313" key="2">
    <source>
        <dbReference type="EMBL" id="QEL55491.1"/>
    </source>
</evidence>
<keyword evidence="1" id="KW-1133">Transmembrane helix</keyword>
<proteinExistence type="predicted"/>
<dbReference type="KEGG" id="chrm:FYK34_07895"/>
<organism evidence="2 3">
    <name type="scientific">Chromobacterium paludis</name>
    <dbReference type="NCBI Taxonomy" id="2605945"/>
    <lineage>
        <taxon>Bacteria</taxon>
        <taxon>Pseudomonadati</taxon>
        <taxon>Pseudomonadota</taxon>
        <taxon>Betaproteobacteria</taxon>
        <taxon>Neisseriales</taxon>
        <taxon>Chromobacteriaceae</taxon>
        <taxon>Chromobacterium</taxon>
    </lineage>
</organism>
<reference evidence="2 3" key="1">
    <citation type="submission" date="2019-08" db="EMBL/GenBank/DDBJ databases">
        <title>Chromobacterium paludis, a novel bacterium isolated from a Maryland marsh pond.</title>
        <authorList>
            <person name="Blackburn M.B."/>
            <person name="Gundersen-Rindal D.E."/>
        </authorList>
    </citation>
    <scope>NUCLEOTIDE SEQUENCE [LARGE SCALE GENOMIC DNA]</scope>
    <source>
        <strain evidence="3">IIBBL 257-1</strain>
    </source>
</reference>